<name>A0A024RXX6_HYPJR</name>
<evidence type="ECO:0000256" key="1">
    <source>
        <dbReference type="SAM" id="MobiDB-lite"/>
    </source>
</evidence>
<evidence type="ECO:0000313" key="4">
    <source>
        <dbReference type="Proteomes" id="UP000024376"/>
    </source>
</evidence>
<dbReference type="HOGENOM" id="CLU_2250517_0_0_1"/>
<dbReference type="EMBL" id="KI911166">
    <property type="protein sequence ID" value="ETR97999.1"/>
    <property type="molecule type" value="Genomic_DNA"/>
</dbReference>
<evidence type="ECO:0000313" key="3">
    <source>
        <dbReference type="EMBL" id="ETR97999.1"/>
    </source>
</evidence>
<keyword evidence="2" id="KW-0472">Membrane</keyword>
<protein>
    <submittedName>
        <fullName evidence="3">Uncharacterized protein</fullName>
    </submittedName>
</protein>
<keyword evidence="2" id="KW-1133">Transmembrane helix</keyword>
<organism evidence="3 4">
    <name type="scientific">Hypocrea jecorina (strain ATCC 56765 / BCRC 32924 / NRRL 11460 / Rut C-30)</name>
    <name type="common">Trichoderma reesei</name>
    <dbReference type="NCBI Taxonomy" id="1344414"/>
    <lineage>
        <taxon>Eukaryota</taxon>
        <taxon>Fungi</taxon>
        <taxon>Dikarya</taxon>
        <taxon>Ascomycota</taxon>
        <taxon>Pezizomycotina</taxon>
        <taxon>Sordariomycetes</taxon>
        <taxon>Hypocreomycetidae</taxon>
        <taxon>Hypocreales</taxon>
        <taxon>Hypocreaceae</taxon>
        <taxon>Trichoderma</taxon>
    </lineage>
</organism>
<accession>A0A024RXX6</accession>
<gene>
    <name evidence="3" type="ORF">M419DRAFT_134056</name>
</gene>
<dbReference type="Proteomes" id="UP000024376">
    <property type="component" value="Unassembled WGS sequence"/>
</dbReference>
<dbReference type="AlphaFoldDB" id="A0A024RXX6"/>
<evidence type="ECO:0000256" key="2">
    <source>
        <dbReference type="SAM" id="Phobius"/>
    </source>
</evidence>
<sequence>MDQGGRPSSHQEKVKVQRNTAARSAGQGIGTYIGRDTRCVSAYMQVPWVRGGAACTCIAGTATVFIYQLLQGRGQLKALSIFKHDARVDHLSSPRHIHTVPPPLAKD</sequence>
<proteinExistence type="predicted"/>
<dbReference type="KEGG" id="trr:M419DRAFT_134056"/>
<feature type="region of interest" description="Disordered" evidence="1">
    <location>
        <begin position="1"/>
        <end position="22"/>
    </location>
</feature>
<keyword evidence="2" id="KW-0812">Transmembrane</keyword>
<reference evidence="4" key="1">
    <citation type="journal article" date="2013" name="Ind. Biotechnol.">
        <title>Comparative genomics analysis of Trichoderma reesei strains.</title>
        <authorList>
            <person name="Koike H."/>
            <person name="Aerts A."/>
            <person name="LaButti K."/>
            <person name="Grigoriev I.V."/>
            <person name="Baker S.E."/>
        </authorList>
    </citation>
    <scope>NUCLEOTIDE SEQUENCE [LARGE SCALE GENOMIC DNA]</scope>
    <source>
        <strain evidence="4">ATCC 56765 / BCRC 32924 / NRRL 11460 / Rut C-30</strain>
    </source>
</reference>
<feature type="transmembrane region" description="Helical" evidence="2">
    <location>
        <begin position="51"/>
        <end position="70"/>
    </location>
</feature>